<dbReference type="Proteomes" id="UP000189229">
    <property type="component" value="Unassembled WGS sequence"/>
</dbReference>
<protein>
    <submittedName>
        <fullName evidence="2">Uncharacterized protein</fullName>
    </submittedName>
</protein>
<accession>A0A1V3WK63</accession>
<comment type="caution">
    <text evidence="2">The sequence shown here is derived from an EMBL/GenBank/DDBJ whole genome shotgun (WGS) entry which is preliminary data.</text>
</comment>
<feature type="region of interest" description="Disordered" evidence="1">
    <location>
        <begin position="1"/>
        <end position="25"/>
    </location>
</feature>
<evidence type="ECO:0000313" key="4">
    <source>
        <dbReference type="Proteomes" id="UP000188532"/>
    </source>
</evidence>
<reference evidence="4 5" key="1">
    <citation type="submission" date="2017-02" db="EMBL/GenBank/DDBJ databases">
        <title>Complete genome sequences of Mycobacterium kansasii strains isolated from rhesus macaques.</title>
        <authorList>
            <person name="Panda A."/>
            <person name="Nagaraj S."/>
            <person name="Zhao X."/>
            <person name="Tettelin H."/>
            <person name="Detolla L.J."/>
        </authorList>
    </citation>
    <scope>NUCLEOTIDE SEQUENCE [LARGE SCALE GENOMIC DNA]</scope>
    <source>
        <strain evidence="3 4">11-3469</strain>
        <strain evidence="2 5">11-3813</strain>
    </source>
</reference>
<evidence type="ECO:0000313" key="5">
    <source>
        <dbReference type="Proteomes" id="UP000189229"/>
    </source>
</evidence>
<name>A0A1V3WK63_MYCKA</name>
<gene>
    <name evidence="3" type="ORF">BZL29_0304</name>
    <name evidence="2" type="ORF">BZL30_7559</name>
</gene>
<organism evidence="2 5">
    <name type="scientific">Mycobacterium kansasii</name>
    <dbReference type="NCBI Taxonomy" id="1768"/>
    <lineage>
        <taxon>Bacteria</taxon>
        <taxon>Bacillati</taxon>
        <taxon>Actinomycetota</taxon>
        <taxon>Actinomycetes</taxon>
        <taxon>Mycobacteriales</taxon>
        <taxon>Mycobacteriaceae</taxon>
        <taxon>Mycobacterium</taxon>
    </lineage>
</organism>
<proteinExistence type="predicted"/>
<dbReference type="Proteomes" id="UP000188532">
    <property type="component" value="Unassembled WGS sequence"/>
</dbReference>
<dbReference type="AlphaFoldDB" id="A0A1V3WK63"/>
<dbReference type="EMBL" id="MVBN01000001">
    <property type="protein sequence ID" value="OOK84674.1"/>
    <property type="molecule type" value="Genomic_DNA"/>
</dbReference>
<dbReference type="EMBL" id="MVBM01000008">
    <property type="protein sequence ID" value="OOK67315.1"/>
    <property type="molecule type" value="Genomic_DNA"/>
</dbReference>
<evidence type="ECO:0000313" key="2">
    <source>
        <dbReference type="EMBL" id="OOK67315.1"/>
    </source>
</evidence>
<evidence type="ECO:0000256" key="1">
    <source>
        <dbReference type="SAM" id="MobiDB-lite"/>
    </source>
</evidence>
<sequence>MFRRSCGYRSPKDAKAGRRSQTAPAAIDDRREGMSVLEAVVRRPNHIGPATAAAQLPAKRLPVGIA</sequence>
<evidence type="ECO:0000313" key="3">
    <source>
        <dbReference type="EMBL" id="OOK84674.1"/>
    </source>
</evidence>